<protein>
    <submittedName>
        <fullName evidence="1">Uncharacterized protein</fullName>
    </submittedName>
</protein>
<comment type="caution">
    <text evidence="1">The sequence shown here is derived from an EMBL/GenBank/DDBJ whole genome shotgun (WGS) entry which is preliminary data.</text>
</comment>
<accession>A0ABW5RM58</accession>
<organism evidence="1 2">
    <name type="scientific">Bacillus seohaeanensis</name>
    <dbReference type="NCBI Taxonomy" id="284580"/>
    <lineage>
        <taxon>Bacteria</taxon>
        <taxon>Bacillati</taxon>
        <taxon>Bacillota</taxon>
        <taxon>Bacilli</taxon>
        <taxon>Bacillales</taxon>
        <taxon>Bacillaceae</taxon>
        <taxon>Bacillus</taxon>
    </lineage>
</organism>
<name>A0ABW5RM58_9BACI</name>
<keyword evidence="2" id="KW-1185">Reference proteome</keyword>
<dbReference type="RefSeq" id="WP_377931731.1">
    <property type="nucleotide sequence ID" value="NZ_JBHUMF010000002.1"/>
</dbReference>
<proteinExistence type="predicted"/>
<dbReference type="EMBL" id="JBHUMF010000002">
    <property type="protein sequence ID" value="MFD2679249.1"/>
    <property type="molecule type" value="Genomic_DNA"/>
</dbReference>
<gene>
    <name evidence="1" type="ORF">ACFSUL_00635</name>
</gene>
<evidence type="ECO:0000313" key="1">
    <source>
        <dbReference type="EMBL" id="MFD2679249.1"/>
    </source>
</evidence>
<dbReference type="Proteomes" id="UP001597506">
    <property type="component" value="Unassembled WGS sequence"/>
</dbReference>
<reference evidence="2" key="1">
    <citation type="journal article" date="2019" name="Int. J. Syst. Evol. Microbiol.">
        <title>The Global Catalogue of Microorganisms (GCM) 10K type strain sequencing project: providing services to taxonomists for standard genome sequencing and annotation.</title>
        <authorList>
            <consortium name="The Broad Institute Genomics Platform"/>
            <consortium name="The Broad Institute Genome Sequencing Center for Infectious Disease"/>
            <person name="Wu L."/>
            <person name="Ma J."/>
        </authorList>
    </citation>
    <scope>NUCLEOTIDE SEQUENCE [LARGE SCALE GENOMIC DNA]</scope>
    <source>
        <strain evidence="2">KCTC 3913</strain>
    </source>
</reference>
<sequence>MNSEEYGAMPKAEKLLLEKVFKNDCHEFLAFIKIIKDRPRDIIRKFVYKYKDTLEGWTVNKLMEEIQVI</sequence>
<evidence type="ECO:0000313" key="2">
    <source>
        <dbReference type="Proteomes" id="UP001597506"/>
    </source>
</evidence>